<dbReference type="Pfam" id="PF06892">
    <property type="entry name" value="Phage_CP76"/>
    <property type="match status" value="1"/>
</dbReference>
<dbReference type="GO" id="GO:0003677">
    <property type="term" value="F:DNA binding"/>
    <property type="evidence" value="ECO:0007669"/>
    <property type="project" value="InterPro"/>
</dbReference>
<evidence type="ECO:0000313" key="2">
    <source>
        <dbReference type="Proteomes" id="UP000005019"/>
    </source>
</evidence>
<keyword evidence="2" id="KW-1185">Reference proteome</keyword>
<proteinExistence type="predicted"/>
<dbReference type="OrthoDB" id="6688863at2"/>
<sequence>MTPEQAFYNVVSDYAPGAKALADAMGRRYKALLNKANPNELGHEPTLSDVRKVTALTGDLRVIEALAAEQGAVVVRLPEVPECSRQDLLQHVLTCNKEFADVFAELQEDMRDGKLRAHEFERLQVQVNESIAAHLELLEQARSMVVERARVVGLRGVSRG</sequence>
<dbReference type="STRING" id="1000565.METUNv1_00528"/>
<dbReference type="Proteomes" id="UP000005019">
    <property type="component" value="Unassembled WGS sequence"/>
</dbReference>
<accession>F5R892</accession>
<organism evidence="1 2">
    <name type="scientific">Methyloversatilis universalis (strain ATCC BAA-1314 / DSM 25237 / JCM 13912 / CCUG 52030 / FAM5)</name>
    <dbReference type="NCBI Taxonomy" id="1000565"/>
    <lineage>
        <taxon>Bacteria</taxon>
        <taxon>Pseudomonadati</taxon>
        <taxon>Pseudomonadota</taxon>
        <taxon>Betaproteobacteria</taxon>
        <taxon>Nitrosomonadales</taxon>
        <taxon>Sterolibacteriaceae</taxon>
        <taxon>Methyloversatilis</taxon>
    </lineage>
</organism>
<comment type="caution">
    <text evidence="1">The sequence shown here is derived from an EMBL/GenBank/DDBJ whole genome shotgun (WGS) entry which is preliminary data.</text>
</comment>
<dbReference type="InterPro" id="IPR009679">
    <property type="entry name" value="Phage_186_CII-like"/>
</dbReference>
<dbReference type="RefSeq" id="WP_008058541.1">
    <property type="nucleotide sequence ID" value="NZ_AFHG01000029.1"/>
</dbReference>
<evidence type="ECO:0000313" key="1">
    <source>
        <dbReference type="EMBL" id="EGK73350.1"/>
    </source>
</evidence>
<dbReference type="AlphaFoldDB" id="F5R892"/>
<protein>
    <submittedName>
        <fullName evidence="1">Gp65</fullName>
    </submittedName>
</protein>
<dbReference type="eggNOG" id="ENOG5032UII">
    <property type="taxonomic scope" value="Bacteria"/>
</dbReference>
<dbReference type="EMBL" id="AFHG01000029">
    <property type="protein sequence ID" value="EGK73350.1"/>
    <property type="molecule type" value="Genomic_DNA"/>
</dbReference>
<name>F5R892_METUF</name>
<gene>
    <name evidence="1" type="ORF">METUNv1_00528</name>
</gene>
<reference evidence="1 2" key="1">
    <citation type="journal article" date="2011" name="J. Bacteriol.">
        <title>Genome sequence of Methyloversatilis universalis FAM5T, a methylotrophic representative of the order Rhodocyclales.</title>
        <authorList>
            <person name="Kittichotirat W."/>
            <person name="Good N.M."/>
            <person name="Hall R."/>
            <person name="Bringel F."/>
            <person name="Lajus A."/>
            <person name="Medigue C."/>
            <person name="Smalley N.E."/>
            <person name="Beck D."/>
            <person name="Bumgarner R."/>
            <person name="Vuilleumier S."/>
            <person name="Kalyuzhnaya M.G."/>
        </authorList>
    </citation>
    <scope>NUCLEOTIDE SEQUENCE [LARGE SCALE GENOMIC DNA]</scope>
    <source>
        <strain evidence="2">ATCC BAA-1314 / JCM 13912 / FAM5</strain>
    </source>
</reference>